<evidence type="ECO:0000256" key="1">
    <source>
        <dbReference type="SAM" id="MobiDB-lite"/>
    </source>
</evidence>
<accession>A0ABW2HWX5</accession>
<keyword evidence="3" id="KW-0255">Endonuclease</keyword>
<proteinExistence type="predicted"/>
<keyword evidence="4" id="KW-1185">Reference proteome</keyword>
<comment type="caution">
    <text evidence="3">The sequence shown here is derived from an EMBL/GenBank/DDBJ whole genome shotgun (WGS) entry which is preliminary data.</text>
</comment>
<feature type="region of interest" description="Disordered" evidence="1">
    <location>
        <begin position="1"/>
        <end position="22"/>
    </location>
</feature>
<name>A0ABW2HWX5_9ACTN</name>
<dbReference type="Pfam" id="PF01844">
    <property type="entry name" value="HNH"/>
    <property type="match status" value="1"/>
</dbReference>
<dbReference type="GO" id="GO:0004519">
    <property type="term" value="F:endonuclease activity"/>
    <property type="evidence" value="ECO:0007669"/>
    <property type="project" value="UniProtKB-KW"/>
</dbReference>
<dbReference type="InterPro" id="IPR003615">
    <property type="entry name" value="HNH_nuc"/>
</dbReference>
<evidence type="ECO:0000313" key="4">
    <source>
        <dbReference type="Proteomes" id="UP001596548"/>
    </source>
</evidence>
<evidence type="ECO:0000259" key="2">
    <source>
        <dbReference type="Pfam" id="PF01844"/>
    </source>
</evidence>
<feature type="region of interest" description="Disordered" evidence="1">
    <location>
        <begin position="42"/>
        <end position="72"/>
    </location>
</feature>
<keyword evidence="3" id="KW-0378">Hydrolase</keyword>
<dbReference type="EMBL" id="JBHTBJ010000013">
    <property type="protein sequence ID" value="MFC7276266.1"/>
    <property type="molecule type" value="Genomic_DNA"/>
</dbReference>
<dbReference type="CDD" id="cd00085">
    <property type="entry name" value="HNHc"/>
    <property type="match status" value="1"/>
</dbReference>
<feature type="domain" description="HNH" evidence="2">
    <location>
        <begin position="51"/>
        <end position="89"/>
    </location>
</feature>
<dbReference type="Gene3D" id="1.10.30.50">
    <property type="match status" value="1"/>
</dbReference>
<protein>
    <submittedName>
        <fullName evidence="3">HNH endonuclease</fullName>
    </submittedName>
</protein>
<sequence length="141" mass="15883">MRRGSPMRRTPLKSRRTQTGPPQDVVDAVYERAMFSCERDGRAVGPRRGIDHHLHHRRPRAMGGTDRPDTNLPSNLLLLCPPCHEAIESRRGEALAAGWLVPQNGDPEETAVVLFGDRIRYLTATCEYSPHPPRWKEGEAP</sequence>
<dbReference type="RefSeq" id="WP_378970357.1">
    <property type="nucleotide sequence ID" value="NZ_JBHTBJ010000013.1"/>
</dbReference>
<feature type="compositionally biased region" description="Basic and acidic residues" evidence="1">
    <location>
        <begin position="42"/>
        <end position="52"/>
    </location>
</feature>
<reference evidence="4" key="1">
    <citation type="journal article" date="2019" name="Int. J. Syst. Evol. Microbiol.">
        <title>The Global Catalogue of Microorganisms (GCM) 10K type strain sequencing project: providing services to taxonomists for standard genome sequencing and annotation.</title>
        <authorList>
            <consortium name="The Broad Institute Genomics Platform"/>
            <consortium name="The Broad Institute Genome Sequencing Center for Infectious Disease"/>
            <person name="Wu L."/>
            <person name="Ma J."/>
        </authorList>
    </citation>
    <scope>NUCLEOTIDE SEQUENCE [LARGE SCALE GENOMIC DNA]</scope>
    <source>
        <strain evidence="4">XZYJT-10</strain>
    </source>
</reference>
<organism evidence="3 4">
    <name type="scientific">Paractinoplanes rhizophilus</name>
    <dbReference type="NCBI Taxonomy" id="1416877"/>
    <lineage>
        <taxon>Bacteria</taxon>
        <taxon>Bacillati</taxon>
        <taxon>Actinomycetota</taxon>
        <taxon>Actinomycetes</taxon>
        <taxon>Micromonosporales</taxon>
        <taxon>Micromonosporaceae</taxon>
        <taxon>Paractinoplanes</taxon>
    </lineage>
</organism>
<dbReference type="InterPro" id="IPR002711">
    <property type="entry name" value="HNH"/>
</dbReference>
<keyword evidence="3" id="KW-0540">Nuclease</keyword>
<dbReference type="Proteomes" id="UP001596548">
    <property type="component" value="Unassembled WGS sequence"/>
</dbReference>
<feature type="compositionally biased region" description="Basic residues" evidence="1">
    <location>
        <begin position="1"/>
        <end position="16"/>
    </location>
</feature>
<gene>
    <name evidence="3" type="ORF">ACFQS1_19915</name>
</gene>
<evidence type="ECO:0000313" key="3">
    <source>
        <dbReference type="EMBL" id="MFC7276266.1"/>
    </source>
</evidence>